<dbReference type="Gene3D" id="2.130.10.10">
    <property type="entry name" value="YVTN repeat-like/Quinoprotein amine dehydrogenase"/>
    <property type="match status" value="1"/>
</dbReference>
<dbReference type="InterPro" id="IPR019775">
    <property type="entry name" value="WD40_repeat_CS"/>
</dbReference>
<gene>
    <name evidence="4" type="ORF">J3R30DRAFT_3695185</name>
</gene>
<keyword evidence="1 3" id="KW-0853">WD repeat</keyword>
<feature type="repeat" description="WD" evidence="3">
    <location>
        <begin position="67"/>
        <end position="110"/>
    </location>
</feature>
<feature type="repeat" description="WD" evidence="3">
    <location>
        <begin position="285"/>
        <end position="328"/>
    </location>
</feature>
<dbReference type="CDD" id="cd00200">
    <property type="entry name" value="WD40"/>
    <property type="match status" value="1"/>
</dbReference>
<comment type="caution">
    <text evidence="4">The sequence shown here is derived from an EMBL/GenBank/DDBJ whole genome shotgun (WGS) entry which is preliminary data.</text>
</comment>
<protein>
    <submittedName>
        <fullName evidence="4">Cell division control protein 4</fullName>
    </submittedName>
</protein>
<dbReference type="PANTHER" id="PTHR22847:SF741">
    <property type="entry name" value="E3 UBIQUITIN LIGASE COMPLEX SCF SUBUNIT SCONB-RELATED"/>
    <property type="match status" value="1"/>
</dbReference>
<dbReference type="EMBL" id="JAOTPV010000002">
    <property type="protein sequence ID" value="KAJ4487615.1"/>
    <property type="molecule type" value="Genomic_DNA"/>
</dbReference>
<organism evidence="4 5">
    <name type="scientific">Lentinula aciculospora</name>
    <dbReference type="NCBI Taxonomy" id="153920"/>
    <lineage>
        <taxon>Eukaryota</taxon>
        <taxon>Fungi</taxon>
        <taxon>Dikarya</taxon>
        <taxon>Basidiomycota</taxon>
        <taxon>Agaricomycotina</taxon>
        <taxon>Agaricomycetes</taxon>
        <taxon>Agaricomycetidae</taxon>
        <taxon>Agaricales</taxon>
        <taxon>Marasmiineae</taxon>
        <taxon>Omphalotaceae</taxon>
        <taxon>Lentinula</taxon>
    </lineage>
</organism>
<reference evidence="4" key="1">
    <citation type="submission" date="2022-08" db="EMBL/GenBank/DDBJ databases">
        <title>A Global Phylogenomic Analysis of the Shiitake Genus Lentinula.</title>
        <authorList>
            <consortium name="DOE Joint Genome Institute"/>
            <person name="Sierra-Patev S."/>
            <person name="Min B."/>
            <person name="Naranjo-Ortiz M."/>
            <person name="Looney B."/>
            <person name="Konkel Z."/>
            <person name="Slot J.C."/>
            <person name="Sakamoto Y."/>
            <person name="Steenwyk J.L."/>
            <person name="Rokas A."/>
            <person name="Carro J."/>
            <person name="Camarero S."/>
            <person name="Ferreira P."/>
            <person name="Molpeceres G."/>
            <person name="Ruiz-Duenas F.J."/>
            <person name="Serrano A."/>
            <person name="Henrissat B."/>
            <person name="Drula E."/>
            <person name="Hughes K.W."/>
            <person name="Mata J.L."/>
            <person name="Ishikawa N.K."/>
            <person name="Vargas-Isla R."/>
            <person name="Ushijima S."/>
            <person name="Smith C.A."/>
            <person name="Ahrendt S."/>
            <person name="Andreopoulos W."/>
            <person name="He G."/>
            <person name="Labutti K."/>
            <person name="Lipzen A."/>
            <person name="Ng V."/>
            <person name="Riley R."/>
            <person name="Sandor L."/>
            <person name="Barry K."/>
            <person name="Martinez A.T."/>
            <person name="Xiao Y."/>
            <person name="Gibbons J.G."/>
            <person name="Terashima K."/>
            <person name="Grigoriev I.V."/>
            <person name="Hibbett D.S."/>
        </authorList>
    </citation>
    <scope>NUCLEOTIDE SEQUENCE</scope>
    <source>
        <strain evidence="4">JLM2183</strain>
    </source>
</reference>
<name>A0A9W9ARB7_9AGAR</name>
<sequence length="417" mass="45802">MNFHTEESPSSKAWNLDTKKHTSFPIHGDSVVTCLILDVPYDVIVTASDDHTITVYTLSTGQLKFNLIGHQGGVWCLSSVKHDGQNLLASGSSDKTVRIWDLASGKCLHIFRGHTSTVRCLVVVYPTLIESSMNDKDLYPKLPLIVTASRDKSVKVWSIPGKDEHNFVADEGADASDNPHHLFNLTGHTQPVRGLSAHGRTAVSGSYDHTVRVWDIISGECRHVLIGHSKKGKLQFHDHPVFLAQLTLLVYAVVYDPIRDQVYSTGMDGTIIIWSAKSGVCLHTLTGHQSLIGLLELSSSNLSPYLISGCADATLKVWDPITGTLVHTLSGHPGAITCFYHDEKRVLAGGDGLLRMWDIQTGTVIKDLLKGMTAVWQVAFDGQWGVCASSDVKSIEGRQIQQSMLHIWDFGESDSKW</sequence>
<feature type="repeat" description="WD" evidence="3">
    <location>
        <begin position="250"/>
        <end position="284"/>
    </location>
</feature>
<evidence type="ECO:0000313" key="5">
    <source>
        <dbReference type="Proteomes" id="UP001150266"/>
    </source>
</evidence>
<dbReference type="PANTHER" id="PTHR22847">
    <property type="entry name" value="WD40 REPEAT PROTEIN"/>
    <property type="match status" value="1"/>
</dbReference>
<keyword evidence="4" id="KW-0132">Cell division</keyword>
<keyword evidence="2" id="KW-0677">Repeat</keyword>
<dbReference type="Pfam" id="PF00400">
    <property type="entry name" value="WD40"/>
    <property type="match status" value="7"/>
</dbReference>
<evidence type="ECO:0000256" key="2">
    <source>
        <dbReference type="ARBA" id="ARBA00022737"/>
    </source>
</evidence>
<dbReference type="InterPro" id="IPR001680">
    <property type="entry name" value="WD40_rpt"/>
</dbReference>
<dbReference type="PROSITE" id="PS00678">
    <property type="entry name" value="WD_REPEATS_1"/>
    <property type="match status" value="2"/>
</dbReference>
<dbReference type="Proteomes" id="UP001150266">
    <property type="component" value="Unassembled WGS sequence"/>
</dbReference>
<evidence type="ECO:0000313" key="4">
    <source>
        <dbReference type="EMBL" id="KAJ4487615.1"/>
    </source>
</evidence>
<dbReference type="AlphaFoldDB" id="A0A9W9ARB7"/>
<dbReference type="PRINTS" id="PR00320">
    <property type="entry name" value="GPROTEINBRPT"/>
</dbReference>
<evidence type="ECO:0000256" key="1">
    <source>
        <dbReference type="ARBA" id="ARBA00022574"/>
    </source>
</evidence>
<feature type="repeat" description="WD" evidence="3">
    <location>
        <begin position="329"/>
        <end position="367"/>
    </location>
</feature>
<dbReference type="GO" id="GO:0051301">
    <property type="term" value="P:cell division"/>
    <property type="evidence" value="ECO:0007669"/>
    <property type="project" value="UniProtKB-KW"/>
</dbReference>
<proteinExistence type="predicted"/>
<dbReference type="InterPro" id="IPR036322">
    <property type="entry name" value="WD40_repeat_dom_sf"/>
</dbReference>
<dbReference type="SMART" id="SM00320">
    <property type="entry name" value="WD40"/>
    <property type="match status" value="7"/>
</dbReference>
<evidence type="ECO:0000256" key="3">
    <source>
        <dbReference type="PROSITE-ProRule" id="PRU00221"/>
    </source>
</evidence>
<accession>A0A9W9ARB7</accession>
<keyword evidence="4" id="KW-0131">Cell cycle</keyword>
<keyword evidence="5" id="KW-1185">Reference proteome</keyword>
<dbReference type="SUPFAM" id="SSF50978">
    <property type="entry name" value="WD40 repeat-like"/>
    <property type="match status" value="1"/>
</dbReference>
<dbReference type="GO" id="GO:1990234">
    <property type="term" value="C:transferase complex"/>
    <property type="evidence" value="ECO:0007669"/>
    <property type="project" value="UniProtKB-ARBA"/>
</dbReference>
<dbReference type="OrthoDB" id="190105at2759"/>
<feature type="repeat" description="WD" evidence="3">
    <location>
        <begin position="185"/>
        <end position="224"/>
    </location>
</feature>
<dbReference type="PROSITE" id="PS50082">
    <property type="entry name" value="WD_REPEATS_2"/>
    <property type="match status" value="5"/>
</dbReference>
<dbReference type="InterPro" id="IPR015943">
    <property type="entry name" value="WD40/YVTN_repeat-like_dom_sf"/>
</dbReference>
<dbReference type="PROSITE" id="PS50294">
    <property type="entry name" value="WD_REPEATS_REGION"/>
    <property type="match status" value="3"/>
</dbReference>
<dbReference type="InterPro" id="IPR020472">
    <property type="entry name" value="WD40_PAC1"/>
</dbReference>